<reference evidence="3" key="1">
    <citation type="submission" date="2022-11" db="UniProtKB">
        <authorList>
            <consortium name="WormBaseParasite"/>
        </authorList>
    </citation>
    <scope>IDENTIFICATION</scope>
</reference>
<feature type="region of interest" description="Disordered" evidence="1">
    <location>
        <begin position="53"/>
        <end position="88"/>
    </location>
</feature>
<accession>A0A915KGX0</accession>
<dbReference type="Proteomes" id="UP000887565">
    <property type="component" value="Unplaced"/>
</dbReference>
<evidence type="ECO:0000256" key="1">
    <source>
        <dbReference type="SAM" id="MobiDB-lite"/>
    </source>
</evidence>
<name>A0A915KGX0_ROMCU</name>
<dbReference type="AlphaFoldDB" id="A0A915KGX0"/>
<evidence type="ECO:0000313" key="3">
    <source>
        <dbReference type="WBParaSite" id="nRc.2.0.1.t37630-RA"/>
    </source>
</evidence>
<dbReference type="WBParaSite" id="nRc.2.0.1.t37630-RA">
    <property type="protein sequence ID" value="nRc.2.0.1.t37630-RA"/>
    <property type="gene ID" value="nRc.2.0.1.g37630"/>
</dbReference>
<proteinExistence type="predicted"/>
<evidence type="ECO:0000313" key="2">
    <source>
        <dbReference type="Proteomes" id="UP000887565"/>
    </source>
</evidence>
<organism evidence="2 3">
    <name type="scientific">Romanomermis culicivorax</name>
    <name type="common">Nematode worm</name>
    <dbReference type="NCBI Taxonomy" id="13658"/>
    <lineage>
        <taxon>Eukaryota</taxon>
        <taxon>Metazoa</taxon>
        <taxon>Ecdysozoa</taxon>
        <taxon>Nematoda</taxon>
        <taxon>Enoplea</taxon>
        <taxon>Dorylaimia</taxon>
        <taxon>Mermithida</taxon>
        <taxon>Mermithoidea</taxon>
        <taxon>Mermithidae</taxon>
        <taxon>Romanomermis</taxon>
    </lineage>
</organism>
<feature type="compositionally biased region" description="Basic and acidic residues" evidence="1">
    <location>
        <begin position="57"/>
        <end position="88"/>
    </location>
</feature>
<protein>
    <submittedName>
        <fullName evidence="3">Uncharacterized protein</fullName>
    </submittedName>
</protein>
<keyword evidence="2" id="KW-1185">Reference proteome</keyword>
<sequence>MFPPGNEIFFELNAEFLSQTLSGLDNLLLNMRKLIFPKETALHTYLDTSIDSCAGKKKQDRESSKEERKNDVKKEQKKKNQENEKRER</sequence>